<dbReference type="Proteomes" id="UP000594014">
    <property type="component" value="Chromosome"/>
</dbReference>
<name>A0ACD1A7B6_9FIRM</name>
<evidence type="ECO:0000313" key="1">
    <source>
        <dbReference type="EMBL" id="QOX62283.1"/>
    </source>
</evidence>
<keyword evidence="1" id="KW-0328">Glycosyltransferase</keyword>
<proteinExistence type="predicted"/>
<gene>
    <name evidence="1" type="primary">pyrE</name>
    <name evidence="1" type="ORF">FRZ06_02375</name>
</gene>
<evidence type="ECO:0000313" key="2">
    <source>
        <dbReference type="Proteomes" id="UP000594014"/>
    </source>
</evidence>
<sequence>MNYKKEFIEFMVRSGVLTFGEFTTKSGRKSPYFINTGNYKTGRQLGMLGEFYAHCIGDHIEQGNLKKDITALFGPAYKGIPISVAASIALAQKHGIDINYCTNRKEVKDHGEGGSLMGYQLQPGDSVLIVEDVITAGTAMRECLPILNHYGVSVEGLIVSVDRMERGAGNATAIQELREEYGIATYPIITVLDILEHLHGKEIDGKIQIDDGTKEKIEAYLDTYCAK</sequence>
<accession>A0ACD1A7B6</accession>
<dbReference type="EMBL" id="CP042469">
    <property type="protein sequence ID" value="QOX62283.1"/>
    <property type="molecule type" value="Genomic_DNA"/>
</dbReference>
<dbReference type="EC" id="2.4.2.10" evidence="1"/>
<reference evidence="1" key="1">
    <citation type="submission" date="2019-08" db="EMBL/GenBank/DDBJ databases">
        <title>Genome sequence of Clostridiales bacterium MT110.</title>
        <authorList>
            <person name="Cao J."/>
        </authorList>
    </citation>
    <scope>NUCLEOTIDE SEQUENCE</scope>
    <source>
        <strain evidence="1">MT110</strain>
    </source>
</reference>
<keyword evidence="1" id="KW-0808">Transferase</keyword>
<organism evidence="1 2">
    <name type="scientific">Anoxybacterium hadale</name>
    <dbReference type="NCBI Taxonomy" id="3408580"/>
    <lineage>
        <taxon>Bacteria</taxon>
        <taxon>Bacillati</taxon>
        <taxon>Bacillota</taxon>
        <taxon>Clostridia</taxon>
        <taxon>Peptostreptococcales</taxon>
        <taxon>Anaerovoracaceae</taxon>
        <taxon>Anoxybacterium</taxon>
    </lineage>
</organism>
<protein>
    <submittedName>
        <fullName evidence="1">Orotate phosphoribosyltransferase</fullName>
        <ecNumber evidence="1">2.4.2.10</ecNumber>
    </submittedName>
</protein>
<keyword evidence="2" id="KW-1185">Reference proteome</keyword>